<name>M3VBG7_GORML</name>
<sequence length="193" mass="21998">MHANDVERFGRMWTEQWGDQRPVGYLLRSGQHEHWIRFHSLPDSRGIAKSDADMQELLSRHRTLLASLSKGVEFVWVLTVAWSDTPRAVQRTKKLRRAFPTADHWTSVPDSEGESWTHVYVARVRIDSPSVDALLRLVAADGAGDVILTADDLEWLYHPYYAGGDVILRDRVQRDLLANDYAEWLPQGGAGHL</sequence>
<dbReference type="Proteomes" id="UP000035009">
    <property type="component" value="Unassembled WGS sequence"/>
</dbReference>
<feature type="domain" description="DUF3885" evidence="1">
    <location>
        <begin position="24"/>
        <end position="186"/>
    </location>
</feature>
<comment type="caution">
    <text evidence="2">The sequence shown here is derived from an EMBL/GenBank/DDBJ whole genome shotgun (WGS) entry which is preliminary data.</text>
</comment>
<reference evidence="2 3" key="1">
    <citation type="submission" date="2013-02" db="EMBL/GenBank/DDBJ databases">
        <title>Whole genome shotgun sequence of Gordonia malaquae NBRC 108250.</title>
        <authorList>
            <person name="Yoshida I."/>
            <person name="Hosoyama A."/>
            <person name="Tsuchikane K."/>
            <person name="Ando Y."/>
            <person name="Baba S."/>
            <person name="Ohji S."/>
            <person name="Hamada M."/>
            <person name="Tamura T."/>
            <person name="Yamazoe A."/>
            <person name="Yamazaki S."/>
            <person name="Fujita N."/>
        </authorList>
    </citation>
    <scope>NUCLEOTIDE SEQUENCE [LARGE SCALE GENOMIC DNA]</scope>
    <source>
        <strain evidence="2 3">NBRC 108250</strain>
    </source>
</reference>
<evidence type="ECO:0000259" key="1">
    <source>
        <dbReference type="Pfam" id="PF13021"/>
    </source>
</evidence>
<accession>M3VBG7</accession>
<dbReference type="AlphaFoldDB" id="M3VBG7"/>
<gene>
    <name evidence="2" type="ORF">GM1_015_01090</name>
</gene>
<keyword evidence="3" id="KW-1185">Reference proteome</keyword>
<protein>
    <recommendedName>
        <fullName evidence="1">DUF3885 domain-containing protein</fullName>
    </recommendedName>
</protein>
<organism evidence="2 3">
    <name type="scientific">Gordonia malaquae NBRC 108250</name>
    <dbReference type="NCBI Taxonomy" id="1223542"/>
    <lineage>
        <taxon>Bacteria</taxon>
        <taxon>Bacillati</taxon>
        <taxon>Actinomycetota</taxon>
        <taxon>Actinomycetes</taxon>
        <taxon>Mycobacteriales</taxon>
        <taxon>Gordoniaceae</taxon>
        <taxon>Gordonia</taxon>
    </lineage>
</organism>
<evidence type="ECO:0000313" key="2">
    <source>
        <dbReference type="EMBL" id="GAC80233.1"/>
    </source>
</evidence>
<proteinExistence type="predicted"/>
<dbReference type="Pfam" id="PF13021">
    <property type="entry name" value="DUF3885"/>
    <property type="match status" value="1"/>
</dbReference>
<evidence type="ECO:0000313" key="3">
    <source>
        <dbReference type="Proteomes" id="UP000035009"/>
    </source>
</evidence>
<dbReference type="EMBL" id="BAOP01000015">
    <property type="protein sequence ID" value="GAC80233.1"/>
    <property type="molecule type" value="Genomic_DNA"/>
</dbReference>
<dbReference type="InterPro" id="IPR024976">
    <property type="entry name" value="DUF3885"/>
</dbReference>
<dbReference type="eggNOG" id="ENOG502ZBHH">
    <property type="taxonomic scope" value="Bacteria"/>
</dbReference>